<dbReference type="AlphaFoldDB" id="A0A1Y2L6P7"/>
<sequence>MRIVGGSHRGRNLTPPTGRDIRPTLDRVREALFSILSHASRWYEDEHNPLYDGLVLDAYAGSGALGLEAISRGAQKAVFFDTDRGALATIEQNIASLKLGDQTRVLRADATKPPRATEPASMVFLDPPYQKELLGPSITALTQAGWINAETLIIAERDPRDPQPEVDGLEFLDSRKYGKCQIDICRLNL</sequence>
<evidence type="ECO:0000313" key="5">
    <source>
        <dbReference type="Proteomes" id="UP000193396"/>
    </source>
</evidence>
<dbReference type="Gene3D" id="3.40.50.150">
    <property type="entry name" value="Vaccinia Virus protein VP39"/>
    <property type="match status" value="1"/>
</dbReference>
<dbReference type="GO" id="GO:0031167">
    <property type="term" value="P:rRNA methylation"/>
    <property type="evidence" value="ECO:0007669"/>
    <property type="project" value="InterPro"/>
</dbReference>
<evidence type="ECO:0000256" key="2">
    <source>
        <dbReference type="ARBA" id="ARBA00022679"/>
    </source>
</evidence>
<dbReference type="PANTHER" id="PTHR43542">
    <property type="entry name" value="METHYLTRANSFERASE"/>
    <property type="match status" value="1"/>
</dbReference>
<keyword evidence="1 4" id="KW-0489">Methyltransferase</keyword>
<name>A0A1Y2L6P7_9PROT</name>
<dbReference type="InterPro" id="IPR029063">
    <property type="entry name" value="SAM-dependent_MTases_sf"/>
</dbReference>
<accession>A0A1Y2L6P7</accession>
<reference evidence="4 5" key="1">
    <citation type="submission" date="2014-03" db="EMBL/GenBank/DDBJ databases">
        <title>The draft genome sequence of Thalassospira alkalitolerans JCM 18968.</title>
        <authorList>
            <person name="Lai Q."/>
            <person name="Shao Z."/>
        </authorList>
    </citation>
    <scope>NUCLEOTIDE SEQUENCE [LARGE SCALE GENOMIC DNA]</scope>
    <source>
        <strain evidence="4 5">JCM 18968</strain>
    </source>
</reference>
<keyword evidence="5" id="KW-1185">Reference proteome</keyword>
<dbReference type="Pfam" id="PF03602">
    <property type="entry name" value="Cons_hypoth95"/>
    <property type="match status" value="1"/>
</dbReference>
<dbReference type="STRING" id="1293890.TALK_19270"/>
<proteinExistence type="predicted"/>
<comment type="caution">
    <text evidence="4">The sequence shown here is derived from an EMBL/GenBank/DDBJ whole genome shotgun (WGS) entry which is preliminary data.</text>
</comment>
<evidence type="ECO:0000256" key="3">
    <source>
        <dbReference type="SAM" id="MobiDB-lite"/>
    </source>
</evidence>
<gene>
    <name evidence="4" type="ORF">TALK_19270</name>
</gene>
<organism evidence="4 5">
    <name type="scientific">Thalassospira alkalitolerans</name>
    <dbReference type="NCBI Taxonomy" id="1293890"/>
    <lineage>
        <taxon>Bacteria</taxon>
        <taxon>Pseudomonadati</taxon>
        <taxon>Pseudomonadota</taxon>
        <taxon>Alphaproteobacteria</taxon>
        <taxon>Rhodospirillales</taxon>
        <taxon>Thalassospiraceae</taxon>
        <taxon>Thalassospira</taxon>
    </lineage>
</organism>
<evidence type="ECO:0000256" key="1">
    <source>
        <dbReference type="ARBA" id="ARBA00022603"/>
    </source>
</evidence>
<dbReference type="SUPFAM" id="SSF53335">
    <property type="entry name" value="S-adenosyl-L-methionine-dependent methyltransferases"/>
    <property type="match status" value="1"/>
</dbReference>
<dbReference type="PANTHER" id="PTHR43542:SF1">
    <property type="entry name" value="METHYLTRANSFERASE"/>
    <property type="match status" value="1"/>
</dbReference>
<dbReference type="InterPro" id="IPR004398">
    <property type="entry name" value="RNA_MeTrfase_RsmD"/>
</dbReference>
<dbReference type="EMBL" id="JFKB01000020">
    <property type="protein sequence ID" value="OSQ44288.1"/>
    <property type="molecule type" value="Genomic_DNA"/>
</dbReference>
<dbReference type="RefSeq" id="WP_085620790.1">
    <property type="nucleotide sequence ID" value="NZ_JFKB01000020.1"/>
</dbReference>
<keyword evidence="2 4" id="KW-0808">Transferase</keyword>
<dbReference type="CDD" id="cd02440">
    <property type="entry name" value="AdoMet_MTases"/>
    <property type="match status" value="1"/>
</dbReference>
<dbReference type="NCBIfam" id="TIGR00095">
    <property type="entry name" value="16S rRNA (guanine(966)-N(2))-methyltransferase RsmD"/>
    <property type="match status" value="1"/>
</dbReference>
<dbReference type="OrthoDB" id="9803017at2"/>
<dbReference type="Proteomes" id="UP000193396">
    <property type="component" value="Unassembled WGS sequence"/>
</dbReference>
<dbReference type="PIRSF" id="PIRSF004553">
    <property type="entry name" value="CHP00095"/>
    <property type="match status" value="1"/>
</dbReference>
<protein>
    <submittedName>
        <fullName evidence="4">Methyltransferase</fullName>
    </submittedName>
</protein>
<evidence type="ECO:0000313" key="4">
    <source>
        <dbReference type="EMBL" id="OSQ44288.1"/>
    </source>
</evidence>
<feature type="region of interest" description="Disordered" evidence="3">
    <location>
        <begin position="1"/>
        <end position="21"/>
    </location>
</feature>
<dbReference type="GO" id="GO:0008168">
    <property type="term" value="F:methyltransferase activity"/>
    <property type="evidence" value="ECO:0007669"/>
    <property type="project" value="UniProtKB-KW"/>
</dbReference>